<dbReference type="Gene3D" id="3.60.21.10">
    <property type="match status" value="1"/>
</dbReference>
<comment type="caution">
    <text evidence="5">The sequence shown here is derived from an EMBL/GenBank/DDBJ whole genome shotgun (WGS) entry which is preliminary data.</text>
</comment>
<keyword evidence="2" id="KW-0378">Hydrolase</keyword>
<dbReference type="SUPFAM" id="SSF55816">
    <property type="entry name" value="5'-nucleotidase (syn. UDP-sugar hydrolase), C-terminal domain"/>
    <property type="match status" value="1"/>
</dbReference>
<dbReference type="Pfam" id="PF02872">
    <property type="entry name" value="5_nucleotid_C"/>
    <property type="match status" value="1"/>
</dbReference>
<keyword evidence="1" id="KW-0732">Signal</keyword>
<sequence length="587" mass="63081">MLVGAGAAVASVGLGVPAYASDAARRPGAPGLIDVQLLNITDFHGNNRTPTAQADGFLPGPDGQVSLHVGGAAYLATHLKAIRARRNSIFFSAGDNFCGGQPLDNKMLSDESTIEVLNALGLQFSALGNHEFDYGVDYLVDHLMKAKPVGTPGRDSSFPDSTGRRYQGIKFGYYSANILWRNTRRPVFAPYNIEWVTDGRRRYPIGFIHLTVANTPTGSSSYNPKLASIETAVAGNQVAAYLKRRGVNALVVVVHDGAQQNDNWHAPVNGANLATGPAIQLAADLSPDISAIVTGHWHWWFNAMLPDPNGVPRPMVEAGHAGQIINEINLKLDPRTGAVVRDLTVSTNHPVTLDVTPDPRIARIVDYWTAFGERRYGTVAGHLTADFTPALSASGESSMGELGADLCYWSAKRNGPVDFALVAAKPITGSNAVAGTLRYAKGSNAYDSDGAILYGEAYSQLGYENPILTVTLTGQQIHDALEQQWQAAKYGPLNFSANVRATFDTRRPIGDRVDPDGFRIDGAALELTKEYRVAGLAYTLIGADGYSALSGFTDPYRNGRDHEEFIDYLRANPVITPSGLDRITVLA</sequence>
<dbReference type="PANTHER" id="PTHR11575:SF24">
    <property type="entry name" value="5'-NUCLEOTIDASE"/>
    <property type="match status" value="1"/>
</dbReference>
<keyword evidence="6" id="KW-1185">Reference proteome</keyword>
<dbReference type="InterPro" id="IPR004843">
    <property type="entry name" value="Calcineurin-like_PHP"/>
</dbReference>
<dbReference type="Gene3D" id="3.90.780.10">
    <property type="entry name" value="5'-Nucleotidase, C-terminal domain"/>
    <property type="match status" value="1"/>
</dbReference>
<name>A0ABP4NXH1_9ACTN</name>
<gene>
    <name evidence="5" type="ORF">GCM10009804_26120</name>
</gene>
<reference evidence="6" key="1">
    <citation type="journal article" date="2019" name="Int. J. Syst. Evol. Microbiol.">
        <title>The Global Catalogue of Microorganisms (GCM) 10K type strain sequencing project: providing services to taxonomists for standard genome sequencing and annotation.</title>
        <authorList>
            <consortium name="The Broad Institute Genomics Platform"/>
            <consortium name="The Broad Institute Genome Sequencing Center for Infectious Disease"/>
            <person name="Wu L."/>
            <person name="Ma J."/>
        </authorList>
    </citation>
    <scope>NUCLEOTIDE SEQUENCE [LARGE SCALE GENOMIC DNA]</scope>
    <source>
        <strain evidence="6">JCM 15572</strain>
    </source>
</reference>
<feature type="domain" description="Calcineurin-like phosphoesterase" evidence="3">
    <location>
        <begin position="38"/>
        <end position="298"/>
    </location>
</feature>
<evidence type="ECO:0000259" key="4">
    <source>
        <dbReference type="Pfam" id="PF02872"/>
    </source>
</evidence>
<comment type="similarity">
    <text evidence="2">Belongs to the 5'-nucleotidase family.</text>
</comment>
<evidence type="ECO:0000313" key="5">
    <source>
        <dbReference type="EMBL" id="GAA1568450.1"/>
    </source>
</evidence>
<dbReference type="EMBL" id="BAAAPH010000007">
    <property type="protein sequence ID" value="GAA1568450.1"/>
    <property type="molecule type" value="Genomic_DNA"/>
</dbReference>
<dbReference type="PANTHER" id="PTHR11575">
    <property type="entry name" value="5'-NUCLEOTIDASE-RELATED"/>
    <property type="match status" value="1"/>
</dbReference>
<organism evidence="5 6">
    <name type="scientific">Kribbella hippodromi</name>
    <dbReference type="NCBI Taxonomy" id="434347"/>
    <lineage>
        <taxon>Bacteria</taxon>
        <taxon>Bacillati</taxon>
        <taxon>Actinomycetota</taxon>
        <taxon>Actinomycetes</taxon>
        <taxon>Propionibacteriales</taxon>
        <taxon>Kribbellaceae</taxon>
        <taxon>Kribbella</taxon>
    </lineage>
</organism>
<keyword evidence="2" id="KW-0547">Nucleotide-binding</keyword>
<dbReference type="Pfam" id="PF00149">
    <property type="entry name" value="Metallophos"/>
    <property type="match status" value="1"/>
</dbReference>
<dbReference type="PRINTS" id="PR01607">
    <property type="entry name" value="APYRASEFAMLY"/>
</dbReference>
<feature type="domain" description="5'-Nucleotidase C-terminal" evidence="4">
    <location>
        <begin position="380"/>
        <end position="550"/>
    </location>
</feature>
<evidence type="ECO:0000256" key="1">
    <source>
        <dbReference type="ARBA" id="ARBA00022729"/>
    </source>
</evidence>
<dbReference type="SUPFAM" id="SSF56300">
    <property type="entry name" value="Metallo-dependent phosphatases"/>
    <property type="match status" value="1"/>
</dbReference>
<dbReference type="InterPro" id="IPR036907">
    <property type="entry name" value="5'-Nucleotdase_C_sf"/>
</dbReference>
<evidence type="ECO:0000313" key="6">
    <source>
        <dbReference type="Proteomes" id="UP001501705"/>
    </source>
</evidence>
<accession>A0ABP4NXH1</accession>
<protein>
    <submittedName>
        <fullName evidence="5">Bifunctional metallophosphatase/5'-nucleotidase</fullName>
    </submittedName>
</protein>
<evidence type="ECO:0000256" key="2">
    <source>
        <dbReference type="RuleBase" id="RU362119"/>
    </source>
</evidence>
<dbReference type="InterPro" id="IPR008334">
    <property type="entry name" value="5'-Nucleotdase_C"/>
</dbReference>
<dbReference type="Proteomes" id="UP001501705">
    <property type="component" value="Unassembled WGS sequence"/>
</dbReference>
<dbReference type="InterPro" id="IPR006179">
    <property type="entry name" value="5_nucleotidase/apyrase"/>
</dbReference>
<proteinExistence type="inferred from homology"/>
<dbReference type="InterPro" id="IPR029052">
    <property type="entry name" value="Metallo-depent_PP-like"/>
</dbReference>
<evidence type="ECO:0000259" key="3">
    <source>
        <dbReference type="Pfam" id="PF00149"/>
    </source>
</evidence>